<evidence type="ECO:0000256" key="2">
    <source>
        <dbReference type="ARBA" id="ARBA00022670"/>
    </source>
</evidence>
<dbReference type="OrthoDB" id="9803213at2"/>
<accession>A0A1U7GXZ1</accession>
<keyword evidence="9" id="KW-1185">Reference proteome</keyword>
<dbReference type="InterPro" id="IPR035068">
    <property type="entry name" value="TldD/PmbA_N"/>
</dbReference>
<evidence type="ECO:0000259" key="5">
    <source>
        <dbReference type="Pfam" id="PF01523"/>
    </source>
</evidence>
<evidence type="ECO:0000256" key="4">
    <source>
        <dbReference type="ARBA" id="ARBA00023049"/>
    </source>
</evidence>
<dbReference type="Gene3D" id="3.30.2290.10">
    <property type="entry name" value="PmbA/TldD superfamily"/>
    <property type="match status" value="1"/>
</dbReference>
<gene>
    <name evidence="8" type="ORF">NIES592_14395</name>
</gene>
<keyword evidence="2 8" id="KW-0645">Protease</keyword>
<evidence type="ECO:0000256" key="1">
    <source>
        <dbReference type="ARBA" id="ARBA00005836"/>
    </source>
</evidence>
<feature type="domain" description="Metalloprotease TldD/E C-terminal" evidence="6">
    <location>
        <begin position="233"/>
        <end position="450"/>
    </location>
</feature>
<dbReference type="InterPro" id="IPR002510">
    <property type="entry name" value="Metalloprtase-TldD/E_N"/>
</dbReference>
<feature type="domain" description="Metalloprotease TldD/E N-terminal" evidence="5">
    <location>
        <begin position="21"/>
        <end position="83"/>
    </location>
</feature>
<dbReference type="PANTHER" id="PTHR30624:SF10">
    <property type="entry name" value="CONSERVED PROTEIN"/>
    <property type="match status" value="1"/>
</dbReference>
<dbReference type="InterPro" id="IPR051463">
    <property type="entry name" value="Peptidase_U62_metallo"/>
</dbReference>
<keyword evidence="3" id="KW-0378">Hydrolase</keyword>
<dbReference type="GO" id="GO:0006508">
    <property type="term" value="P:proteolysis"/>
    <property type="evidence" value="ECO:0007669"/>
    <property type="project" value="UniProtKB-KW"/>
</dbReference>
<evidence type="ECO:0000259" key="6">
    <source>
        <dbReference type="Pfam" id="PF19289"/>
    </source>
</evidence>
<dbReference type="RefSeq" id="WP_073556110.1">
    <property type="nucleotide sequence ID" value="NZ_MRCA01000007.1"/>
</dbReference>
<dbReference type="GO" id="GO:0005829">
    <property type="term" value="C:cytosol"/>
    <property type="evidence" value="ECO:0007669"/>
    <property type="project" value="TreeGrafter"/>
</dbReference>
<evidence type="ECO:0000313" key="8">
    <source>
        <dbReference type="EMBL" id="OKH13260.1"/>
    </source>
</evidence>
<proteinExistence type="inferred from homology"/>
<reference evidence="8 9" key="1">
    <citation type="submission" date="2016-11" db="EMBL/GenBank/DDBJ databases">
        <title>Draft Genome Sequences of Nine Cyanobacterial Strains from Diverse Habitats.</title>
        <authorList>
            <person name="Zhu T."/>
            <person name="Hou S."/>
            <person name="Lu X."/>
            <person name="Hess W.R."/>
        </authorList>
    </citation>
    <scope>NUCLEOTIDE SEQUENCE [LARGE SCALE GENOMIC DNA]</scope>
    <source>
        <strain evidence="8 9">NIES-592</strain>
    </source>
</reference>
<dbReference type="Pfam" id="PF19290">
    <property type="entry name" value="PmbA_TldD_2nd"/>
    <property type="match status" value="1"/>
</dbReference>
<dbReference type="GO" id="GO:0008237">
    <property type="term" value="F:metallopeptidase activity"/>
    <property type="evidence" value="ECO:0007669"/>
    <property type="project" value="UniProtKB-KW"/>
</dbReference>
<evidence type="ECO:0000256" key="3">
    <source>
        <dbReference type="ARBA" id="ARBA00022801"/>
    </source>
</evidence>
<evidence type="ECO:0000313" key="9">
    <source>
        <dbReference type="Proteomes" id="UP000186391"/>
    </source>
</evidence>
<dbReference type="AlphaFoldDB" id="A0A1U7GXZ1"/>
<dbReference type="Proteomes" id="UP000186391">
    <property type="component" value="Unassembled WGS sequence"/>
</dbReference>
<keyword evidence="4" id="KW-0482">Metalloprotease</keyword>
<dbReference type="PANTHER" id="PTHR30624">
    <property type="entry name" value="UNCHARACTERIZED PROTEIN TLDD AND PMBA"/>
    <property type="match status" value="1"/>
</dbReference>
<protein>
    <submittedName>
        <fullName evidence="8">Zn-dependent protease</fullName>
    </submittedName>
</protein>
<dbReference type="Pfam" id="PF01523">
    <property type="entry name" value="PmbA_TldD_1st"/>
    <property type="match status" value="1"/>
</dbReference>
<feature type="domain" description="Metalloprotease TldD/E central" evidence="7">
    <location>
        <begin position="114"/>
        <end position="225"/>
    </location>
</feature>
<dbReference type="InterPro" id="IPR045569">
    <property type="entry name" value="Metalloprtase-TldD/E_C"/>
</dbReference>
<organism evidence="8 9">
    <name type="scientific">Fischerella major NIES-592</name>
    <dbReference type="NCBI Taxonomy" id="210994"/>
    <lineage>
        <taxon>Bacteria</taxon>
        <taxon>Bacillati</taxon>
        <taxon>Cyanobacteriota</taxon>
        <taxon>Cyanophyceae</taxon>
        <taxon>Nostocales</taxon>
        <taxon>Hapalosiphonaceae</taxon>
        <taxon>Fischerella</taxon>
    </lineage>
</organism>
<comment type="similarity">
    <text evidence="1">Belongs to the peptidase U62 family.</text>
</comment>
<name>A0A1U7GXZ1_9CYAN</name>
<comment type="caution">
    <text evidence="8">The sequence shown here is derived from an EMBL/GenBank/DDBJ whole genome shotgun (WGS) entry which is preliminary data.</text>
</comment>
<sequence>MWSELTKAIAHINLPADWLGIRVVKDTSAHHSVRDGLPQRNGKSVTTGAMLEVMVDGCIGYAATNSLQLTSLQNAAKKAYQQAITAKQWWIHPFQARSERPKVVGEYVSPFVEPLNSLSAGEINHLLVRICQSLKVSEQIVKTTAGANTGERETWFVSSNGSEVYQKFLFLSTHYGAIAQDGAIVQQRTNNGWEANYFQGGMELLQPENLWERVQRIGEEAVELLTAEECPTTRTNLVLAPDQMMLQIHESVGHPLELDRILGDERNYAGGSFVNTSDFGVLVYGSPLMNITFDPTVSGESASYGYDDTGAVATREYLIKEGVLLRGLGSLESQKRAGVLGVACARACSWNRPAIDRMANLNLEPGKASFEEIIADIEHGVYMESNRSWSIDDRRYKFQFGCEYAKLIENGKLTKTVRNPNYRATTPEFWHSLTKVGNSSTWEMYGTPYCGKGEPNQAIWVGHGSPVCQFSNVEVFGGGA</sequence>
<evidence type="ECO:0000259" key="7">
    <source>
        <dbReference type="Pfam" id="PF19290"/>
    </source>
</evidence>
<dbReference type="InterPro" id="IPR036059">
    <property type="entry name" value="TldD/PmbA_sf"/>
</dbReference>
<dbReference type="InterPro" id="IPR045570">
    <property type="entry name" value="Metalloprtase-TldD/E_cen_dom"/>
</dbReference>
<dbReference type="SUPFAM" id="SSF111283">
    <property type="entry name" value="Putative modulator of DNA gyrase, PmbA/TldD"/>
    <property type="match status" value="1"/>
</dbReference>
<dbReference type="Pfam" id="PF19289">
    <property type="entry name" value="PmbA_TldD_3rd"/>
    <property type="match status" value="1"/>
</dbReference>
<dbReference type="EMBL" id="MRCA01000007">
    <property type="protein sequence ID" value="OKH13260.1"/>
    <property type="molecule type" value="Genomic_DNA"/>
</dbReference>